<sequence>MSAISGVWIFEAGMWPGLTPQPKTQFLSIKTAN</sequence>
<gene>
    <name evidence="1" type="ordered locus">HCH_03799</name>
</gene>
<dbReference type="HOGENOM" id="CLU_3382136_0_0_6"/>
<reference evidence="1 2" key="1">
    <citation type="journal article" date="2005" name="Nucleic Acids Res.">
        <title>Genomic blueprint of Hahella chejuensis, a marine microbe producing an algicidal agent.</title>
        <authorList>
            <person name="Jeong H."/>
            <person name="Yim J.H."/>
            <person name="Lee C."/>
            <person name="Choi S.-H."/>
            <person name="Park Y.K."/>
            <person name="Yoon S.H."/>
            <person name="Hur C.-G."/>
            <person name="Kang H.-Y."/>
            <person name="Kim D."/>
            <person name="Lee H.H."/>
            <person name="Park K.H."/>
            <person name="Park S.-H."/>
            <person name="Park H.-S."/>
            <person name="Lee H.K."/>
            <person name="Oh T.K."/>
            <person name="Kim J.F."/>
        </authorList>
    </citation>
    <scope>NUCLEOTIDE SEQUENCE [LARGE SCALE GENOMIC DNA]</scope>
    <source>
        <strain evidence="1 2">KCTC 2396</strain>
    </source>
</reference>
<organism evidence="1 2">
    <name type="scientific">Hahella chejuensis (strain KCTC 2396)</name>
    <dbReference type="NCBI Taxonomy" id="349521"/>
    <lineage>
        <taxon>Bacteria</taxon>
        <taxon>Pseudomonadati</taxon>
        <taxon>Pseudomonadota</taxon>
        <taxon>Gammaproteobacteria</taxon>
        <taxon>Oceanospirillales</taxon>
        <taxon>Hahellaceae</taxon>
        <taxon>Hahella</taxon>
    </lineage>
</organism>
<evidence type="ECO:0000313" key="1">
    <source>
        <dbReference type="EMBL" id="ABC30530.1"/>
    </source>
</evidence>
<name>Q2SFP4_HAHCH</name>
<dbReference type="EMBL" id="CP000155">
    <property type="protein sequence ID" value="ABC30530.1"/>
    <property type="molecule type" value="Genomic_DNA"/>
</dbReference>
<proteinExistence type="predicted"/>
<dbReference type="Proteomes" id="UP000000238">
    <property type="component" value="Chromosome"/>
</dbReference>
<dbReference type="AlphaFoldDB" id="Q2SFP4"/>
<dbReference type="KEGG" id="hch:HCH_03799"/>
<keyword evidence="2" id="KW-1185">Reference proteome</keyword>
<accession>Q2SFP4</accession>
<protein>
    <submittedName>
        <fullName evidence="1">Uncharacterized protein</fullName>
    </submittedName>
</protein>
<evidence type="ECO:0000313" key="2">
    <source>
        <dbReference type="Proteomes" id="UP000000238"/>
    </source>
</evidence>